<comment type="caution">
    <text evidence="2">The sequence shown here is derived from an EMBL/GenBank/DDBJ whole genome shotgun (WGS) entry which is preliminary data.</text>
</comment>
<feature type="transmembrane region" description="Helical" evidence="1">
    <location>
        <begin position="36"/>
        <end position="55"/>
    </location>
</feature>
<evidence type="ECO:0000313" key="3">
    <source>
        <dbReference type="Proteomes" id="UP000215199"/>
    </source>
</evidence>
<sequence length="187" mass="19306">MRWAILYARSRQLPAAAVALVAVTAGVWFLSRDSWATIPAALTLTAGIAVAAIGLSGQDVDLDRSAALPWPVRRFTHLALIGVAAGALVLGVQELGPATVDLAIVVRDTAGLAGLGGLAATVVGGQFGWTLPLAWFAISPFVPRDGSMVSRVTAWPLQPPETAAATWTAVVLAVLGVVSYTGWGGRR</sequence>
<dbReference type="EMBL" id="NMUL01000023">
    <property type="protein sequence ID" value="OXM65234.1"/>
    <property type="molecule type" value="Genomic_DNA"/>
</dbReference>
<protein>
    <submittedName>
        <fullName evidence="2">Uncharacterized protein</fullName>
    </submittedName>
</protein>
<keyword evidence="3" id="KW-1185">Reference proteome</keyword>
<name>A0A229T2U3_9PSEU</name>
<dbReference type="OrthoDB" id="3428801at2"/>
<evidence type="ECO:0000256" key="1">
    <source>
        <dbReference type="SAM" id="Phobius"/>
    </source>
</evidence>
<dbReference type="RefSeq" id="WP_093949638.1">
    <property type="nucleotide sequence ID" value="NZ_NMUL01000023.1"/>
</dbReference>
<keyword evidence="1" id="KW-0472">Membrane</keyword>
<gene>
    <name evidence="2" type="ORF">CF165_23100</name>
</gene>
<reference evidence="3" key="1">
    <citation type="submission" date="2017-07" db="EMBL/GenBank/DDBJ databases">
        <title>Comparative genome mining reveals phylogenetic distribution patterns of secondary metabolites in Amycolatopsis.</title>
        <authorList>
            <person name="Adamek M."/>
            <person name="Alanjary M."/>
            <person name="Sales-Ortells H."/>
            <person name="Goodfellow M."/>
            <person name="Bull A.T."/>
            <person name="Kalinowski J."/>
            <person name="Ziemert N."/>
        </authorList>
    </citation>
    <scope>NUCLEOTIDE SEQUENCE [LARGE SCALE GENOMIC DNA]</scope>
    <source>
        <strain evidence="3">H5</strain>
    </source>
</reference>
<dbReference type="AlphaFoldDB" id="A0A229T2U3"/>
<feature type="transmembrane region" description="Helical" evidence="1">
    <location>
        <begin position="12"/>
        <end position="30"/>
    </location>
</feature>
<feature type="transmembrane region" description="Helical" evidence="1">
    <location>
        <begin position="164"/>
        <end position="183"/>
    </location>
</feature>
<proteinExistence type="predicted"/>
<organism evidence="2 3">
    <name type="scientific">Amycolatopsis vastitatis</name>
    <dbReference type="NCBI Taxonomy" id="1905142"/>
    <lineage>
        <taxon>Bacteria</taxon>
        <taxon>Bacillati</taxon>
        <taxon>Actinomycetota</taxon>
        <taxon>Actinomycetes</taxon>
        <taxon>Pseudonocardiales</taxon>
        <taxon>Pseudonocardiaceae</taxon>
        <taxon>Amycolatopsis</taxon>
    </lineage>
</organism>
<dbReference type="Proteomes" id="UP000215199">
    <property type="component" value="Unassembled WGS sequence"/>
</dbReference>
<evidence type="ECO:0000313" key="2">
    <source>
        <dbReference type="EMBL" id="OXM65234.1"/>
    </source>
</evidence>
<keyword evidence="1" id="KW-0812">Transmembrane</keyword>
<keyword evidence="1" id="KW-1133">Transmembrane helix</keyword>
<accession>A0A229T2U3</accession>